<evidence type="ECO:0000313" key="1">
    <source>
        <dbReference type="EMBL" id="VDP85884.1"/>
    </source>
</evidence>
<dbReference type="SUPFAM" id="SSF81321">
    <property type="entry name" value="Family A G protein-coupled receptor-like"/>
    <property type="match status" value="1"/>
</dbReference>
<dbReference type="PANTHER" id="PTHR45698:SF1">
    <property type="entry name" value="TRACE AMINE-ASSOCIATED RECEPTOR 13C-LIKE"/>
    <property type="match status" value="1"/>
</dbReference>
<evidence type="ECO:0000313" key="3">
    <source>
        <dbReference type="WBParaSite" id="ECPE_0000977101-mRNA-1"/>
    </source>
</evidence>
<dbReference type="WBParaSite" id="ECPE_0000977101-mRNA-1">
    <property type="protein sequence ID" value="ECPE_0000977101-mRNA-1"/>
    <property type="gene ID" value="ECPE_0000977101"/>
</dbReference>
<dbReference type="PANTHER" id="PTHR45698">
    <property type="entry name" value="TRACE AMINE-ASSOCIATED RECEPTOR 19N-RELATED"/>
    <property type="match status" value="1"/>
</dbReference>
<reference evidence="1 2" key="2">
    <citation type="submission" date="2018-11" db="EMBL/GenBank/DDBJ databases">
        <authorList>
            <consortium name="Pathogen Informatics"/>
        </authorList>
    </citation>
    <scope>NUCLEOTIDE SEQUENCE [LARGE SCALE GENOMIC DNA]</scope>
    <source>
        <strain evidence="1 2">Egypt</strain>
    </source>
</reference>
<evidence type="ECO:0000313" key="2">
    <source>
        <dbReference type="Proteomes" id="UP000272942"/>
    </source>
</evidence>
<dbReference type="OrthoDB" id="6274471at2759"/>
<dbReference type="AlphaFoldDB" id="A0A183AS05"/>
<sequence length="373" mass="40327">MDHLSTIEPASNWTSHSNAPDLSFPSDSDAVADVMCVVLPFGILFSVYACFALHQTKINSSLSKMLLYNQNILDAIYCAIILSLVATNNYTLAGLNSPFVCYLLQSGFLPRMGRTMIACNVLCQSADRFWAVVYPGTYKLFAKRYIILCGTFISVYSALISLSRVFKVIWLDGNCWTNQILISEEAMFSLELLFRYVLPVSVILALNIVVLHKLRCSGLFIQNSTPVPSDSEDNVSRRTDTPSSVGWIVQRNIFCSTVILMTELTVTEIIATVLTILDLNNLVDFGVHSLSRVYYYAILSGGGGGVGGGAGGVVVVGVSDDGNGVFGDGRGCGDGRFDDRDGAAVGACGDGGCCGDMLRTHDHLSDYMVTKST</sequence>
<name>A0A183AS05_9TREM</name>
<proteinExistence type="predicted"/>
<gene>
    <name evidence="1" type="ORF">ECPE_LOCUS9740</name>
</gene>
<accession>A0A183AS05</accession>
<keyword evidence="2" id="KW-1185">Reference proteome</keyword>
<organism evidence="3">
    <name type="scientific">Echinostoma caproni</name>
    <dbReference type="NCBI Taxonomy" id="27848"/>
    <lineage>
        <taxon>Eukaryota</taxon>
        <taxon>Metazoa</taxon>
        <taxon>Spiralia</taxon>
        <taxon>Lophotrochozoa</taxon>
        <taxon>Platyhelminthes</taxon>
        <taxon>Trematoda</taxon>
        <taxon>Digenea</taxon>
        <taxon>Plagiorchiida</taxon>
        <taxon>Echinostomata</taxon>
        <taxon>Echinostomatoidea</taxon>
        <taxon>Echinostomatidae</taxon>
        <taxon>Echinostoma</taxon>
    </lineage>
</organism>
<dbReference type="Gene3D" id="1.20.1070.10">
    <property type="entry name" value="Rhodopsin 7-helix transmembrane proteins"/>
    <property type="match status" value="1"/>
</dbReference>
<protein>
    <submittedName>
        <fullName evidence="3">G_PROTEIN_RECEP_F1_2 domain-containing protein</fullName>
    </submittedName>
</protein>
<dbReference type="CDD" id="cd00637">
    <property type="entry name" value="7tm_classA_rhodopsin-like"/>
    <property type="match status" value="1"/>
</dbReference>
<reference evidence="3" key="1">
    <citation type="submission" date="2016-06" db="UniProtKB">
        <authorList>
            <consortium name="WormBaseParasite"/>
        </authorList>
    </citation>
    <scope>IDENTIFICATION</scope>
</reference>
<dbReference type="Proteomes" id="UP000272942">
    <property type="component" value="Unassembled WGS sequence"/>
</dbReference>
<dbReference type="EMBL" id="UZAN01047883">
    <property type="protein sequence ID" value="VDP85884.1"/>
    <property type="molecule type" value="Genomic_DNA"/>
</dbReference>